<organism evidence="2 3">
    <name type="scientific">Deinococcus arboris</name>
    <dbReference type="NCBI Taxonomy" id="2682977"/>
    <lineage>
        <taxon>Bacteria</taxon>
        <taxon>Thermotogati</taxon>
        <taxon>Deinococcota</taxon>
        <taxon>Deinococci</taxon>
        <taxon>Deinococcales</taxon>
        <taxon>Deinococcaceae</taxon>
        <taxon>Deinococcus</taxon>
    </lineage>
</organism>
<dbReference type="Pfam" id="PF00078">
    <property type="entry name" value="RVT_1"/>
    <property type="match status" value="1"/>
</dbReference>
<dbReference type="Gene3D" id="3.30.70.270">
    <property type="match status" value="1"/>
</dbReference>
<dbReference type="SUPFAM" id="SSF56672">
    <property type="entry name" value="DNA/RNA polymerases"/>
    <property type="match status" value="1"/>
</dbReference>
<keyword evidence="3" id="KW-1185">Reference proteome</keyword>
<dbReference type="PROSITE" id="PS50878">
    <property type="entry name" value="RT_POL"/>
    <property type="match status" value="1"/>
</dbReference>
<dbReference type="PANTHER" id="PTHR34047:SF8">
    <property type="entry name" value="PROTEIN YKFC"/>
    <property type="match status" value="1"/>
</dbReference>
<proteinExistence type="predicted"/>
<dbReference type="InterPro" id="IPR000477">
    <property type="entry name" value="RT_dom"/>
</dbReference>
<accession>A0A7C9MA84</accession>
<dbReference type="AlphaFoldDB" id="A0A7C9MA84"/>
<dbReference type="PANTHER" id="PTHR34047">
    <property type="entry name" value="NUCLEAR INTRON MATURASE 1, MITOCHONDRIAL-RELATED"/>
    <property type="match status" value="1"/>
</dbReference>
<dbReference type="Proteomes" id="UP000483286">
    <property type="component" value="Unassembled WGS sequence"/>
</dbReference>
<evidence type="ECO:0000259" key="1">
    <source>
        <dbReference type="PROSITE" id="PS50878"/>
    </source>
</evidence>
<dbReference type="RefSeq" id="WP_157460257.1">
    <property type="nucleotide sequence ID" value="NZ_WQLB01000024.1"/>
</dbReference>
<evidence type="ECO:0000313" key="3">
    <source>
        <dbReference type="Proteomes" id="UP000483286"/>
    </source>
</evidence>
<dbReference type="InterPro" id="IPR051083">
    <property type="entry name" value="GrpII_Intron_Splice-Mob/Def"/>
</dbReference>
<sequence>MGVDGIEFRDFEKQLEKNLDNISLRLLSGRYFFSPLREIEIPKIPKGYRTLSISTIRDAIAQRQIYSSVYELFDKQLMNQSGDEICFAYRKGFSAPRAAMQVRKYLNSGYVWAVDADISKFFDEVDHEILIDKLSDIIEHDELIINLFKRFIKSDKTPSSTYLRKIYKGMRSKFIFKITKPKRVHRSIGIPQGGMLSGLLANIYLADFDKWIIGTLRLAHDLVYIRYADDFIILAKSKDSAEAIKAECAEALHRLRLTLNEKKTFILDCNSQDIEFLGYKISSRQLSPKSDNIIKYIKSLSKTLDEVNYDYLIGKTKSRCIRRLANRVNHKILGLPEKRCELCNGTTNGNPKSWVSFFSATTNPRVFRVIDKEIRRIIYLKLNNKLGITCSRRELYTAGLLSLEREYYRIKHLKKCECRLNIFKPLDYNTLSPKNIYKDCHINSKINQSVMIINHYLIQKSATYNKVLIFQSFNLKLA</sequence>
<feature type="domain" description="Reverse transcriptase" evidence="1">
    <location>
        <begin position="22"/>
        <end position="281"/>
    </location>
</feature>
<reference evidence="2 3" key="1">
    <citation type="submission" date="2019-12" db="EMBL/GenBank/DDBJ databases">
        <title>Deinococcus sp. HMF7620 Genome sequencing and assembly.</title>
        <authorList>
            <person name="Kang H."/>
            <person name="Kim H."/>
            <person name="Joh K."/>
        </authorList>
    </citation>
    <scope>NUCLEOTIDE SEQUENCE [LARGE SCALE GENOMIC DNA]</scope>
    <source>
        <strain evidence="2 3">HMF7620</strain>
    </source>
</reference>
<dbReference type="CDD" id="cd01651">
    <property type="entry name" value="RT_G2_intron"/>
    <property type="match status" value="1"/>
</dbReference>
<protein>
    <recommendedName>
        <fullName evidence="1">Reverse transcriptase domain-containing protein</fullName>
    </recommendedName>
</protein>
<dbReference type="EMBL" id="WQLB01000024">
    <property type="protein sequence ID" value="MVN88203.1"/>
    <property type="molecule type" value="Genomic_DNA"/>
</dbReference>
<name>A0A7C9MA84_9DEIO</name>
<gene>
    <name evidence="2" type="ORF">GO986_15745</name>
</gene>
<evidence type="ECO:0000313" key="2">
    <source>
        <dbReference type="EMBL" id="MVN88203.1"/>
    </source>
</evidence>
<dbReference type="InterPro" id="IPR043128">
    <property type="entry name" value="Rev_trsase/Diguanyl_cyclase"/>
</dbReference>
<comment type="caution">
    <text evidence="2">The sequence shown here is derived from an EMBL/GenBank/DDBJ whole genome shotgun (WGS) entry which is preliminary data.</text>
</comment>
<dbReference type="InterPro" id="IPR043502">
    <property type="entry name" value="DNA/RNA_pol_sf"/>
</dbReference>